<evidence type="ECO:0000256" key="3">
    <source>
        <dbReference type="ARBA" id="ARBA00022777"/>
    </source>
</evidence>
<keyword evidence="3" id="KW-0418">Kinase</keyword>
<dbReference type="InterPro" id="IPR016120">
    <property type="entry name" value="Sig_transdc_His_kin_SpoOB"/>
</dbReference>
<dbReference type="InterPro" id="IPR039506">
    <property type="entry name" value="SPOB_a"/>
</dbReference>
<evidence type="ECO:0000313" key="6">
    <source>
        <dbReference type="EMBL" id="MBA4602727.1"/>
    </source>
</evidence>
<dbReference type="RefSeq" id="WP_181740547.1">
    <property type="nucleotide sequence ID" value="NZ_JACEOL010000033.1"/>
</dbReference>
<evidence type="ECO:0000256" key="4">
    <source>
        <dbReference type="SAM" id="Phobius"/>
    </source>
</evidence>
<keyword evidence="7" id="KW-1185">Reference proteome</keyword>
<dbReference type="Pfam" id="PF14689">
    <property type="entry name" value="SPOB_a"/>
    <property type="match status" value="1"/>
</dbReference>
<keyword evidence="4" id="KW-0812">Transmembrane</keyword>
<accession>A0A7W1XT05</accession>
<name>A0A7W1XT05_9BACL</name>
<keyword evidence="2" id="KW-0808">Transferase</keyword>
<evidence type="ECO:0000259" key="5">
    <source>
        <dbReference type="Pfam" id="PF14689"/>
    </source>
</evidence>
<evidence type="ECO:0000313" key="7">
    <source>
        <dbReference type="Proteomes" id="UP000538292"/>
    </source>
</evidence>
<gene>
    <name evidence="6" type="ORF">H2C83_10460</name>
</gene>
<feature type="transmembrane region" description="Helical" evidence="4">
    <location>
        <begin position="7"/>
        <end position="26"/>
    </location>
</feature>
<dbReference type="Proteomes" id="UP000538292">
    <property type="component" value="Unassembled WGS sequence"/>
</dbReference>
<proteinExistence type="predicted"/>
<evidence type="ECO:0000256" key="2">
    <source>
        <dbReference type="ARBA" id="ARBA00022679"/>
    </source>
</evidence>
<protein>
    <submittedName>
        <fullName evidence="6">Spo0B domain-containing protein</fullName>
    </submittedName>
</protein>
<comment type="caution">
    <text evidence="6">The sequence shown here is derived from an EMBL/GenBank/DDBJ whole genome shotgun (WGS) entry which is preliminary data.</text>
</comment>
<organism evidence="6 7">
    <name type="scientific">Thermoactinomyces mirandus</name>
    <dbReference type="NCBI Taxonomy" id="2756294"/>
    <lineage>
        <taxon>Bacteria</taxon>
        <taxon>Bacillati</taxon>
        <taxon>Bacillota</taxon>
        <taxon>Bacilli</taxon>
        <taxon>Bacillales</taxon>
        <taxon>Thermoactinomycetaceae</taxon>
        <taxon>Thermoactinomyces</taxon>
    </lineage>
</organism>
<feature type="transmembrane region" description="Helical" evidence="4">
    <location>
        <begin position="32"/>
        <end position="49"/>
    </location>
</feature>
<dbReference type="Gene3D" id="1.10.287.130">
    <property type="match status" value="1"/>
</dbReference>
<keyword evidence="4" id="KW-0472">Membrane</keyword>
<dbReference type="GO" id="GO:0000155">
    <property type="term" value="F:phosphorelay sensor kinase activity"/>
    <property type="evidence" value="ECO:0007669"/>
    <property type="project" value="InterPro"/>
</dbReference>
<keyword evidence="4" id="KW-1133">Transmembrane helix</keyword>
<dbReference type="SUPFAM" id="SSF55890">
    <property type="entry name" value="Sporulation response regulatory protein Spo0B"/>
    <property type="match status" value="1"/>
</dbReference>
<dbReference type="AlphaFoldDB" id="A0A7W1XT05"/>
<evidence type="ECO:0000256" key="1">
    <source>
        <dbReference type="ARBA" id="ARBA00022553"/>
    </source>
</evidence>
<feature type="domain" description="SpoOB alpha-helical" evidence="5">
    <location>
        <begin position="58"/>
        <end position="115"/>
    </location>
</feature>
<reference evidence="6 7" key="1">
    <citation type="submission" date="2020-07" db="EMBL/GenBank/DDBJ databases">
        <title>Thermoactinomyces phylogeny.</title>
        <authorList>
            <person name="Dunlap C."/>
        </authorList>
    </citation>
    <scope>NUCLEOTIDE SEQUENCE [LARGE SCALE GENOMIC DNA]</scope>
    <source>
        <strain evidence="6 7">AMNI-1</strain>
    </source>
</reference>
<keyword evidence="1" id="KW-0597">Phosphoprotein</keyword>
<dbReference type="EMBL" id="JACEOL010000033">
    <property type="protein sequence ID" value="MBA4602727.1"/>
    <property type="molecule type" value="Genomic_DNA"/>
</dbReference>
<sequence>MKRGFTTSKLVIPMVLLMVGWLVHPFGKLVDFFFFLASFITLVAGMSCMQKQWLVQAKIKEEERAKQVFAELRHDWMNHIQVLMGYLMMKKEEPIRKYLNKLVQQAQTERTVSRLMHAPLAVALLELPHRQKEWEVTLAVSEAFGFGNMDEEKIFLEIWQRLLAAIEKKQQLVDEFVQASFSLKSDINGVQVNLKFTGSDPTEFLSDDFRDLLEKQLRAVEPSIAVTLEDNGLQLTYNRGSD</sequence>